<sequence>MTEPGFTADVYQNEYLPEGGRVVDAVVTVTAASGGFVGRTSAASSAQVIIIDTSGSMAYPPTKLTNAKKATLAAVHALHDGVPFAIVSGDSMARMVYPTREGMEAASPATRARAENAVRRLSASGGTAMSTWLKLAERLFAENGRSVAERGDGHGADVNHAILLTDGQNGEPASRLTDVLGLCEGKFVCDSRGVGTDWRATELRQIASALLGSADGLESPEQLPDVFQALTERAMGKEIARVSLRLWTPAGSTVRFVKQVFPHIEDLTGRRTAVSDRIGDYPTGAWGAESRDYHVSIEVEPDAVGEEILAARVSLVAGERTLVQKLVLARWTDDTALSTRLSPHVAHYTGQADLAAAIQEGMAARAAGDDEVATAKLGAAVRLAAASGRDDTAKLLRKVVDVVDEESGTVRLKRTPDAVDAEIVDVRSTVTRRVRGS</sequence>
<dbReference type="InterPro" id="IPR041176">
    <property type="entry name" value="VWA_3_C"/>
</dbReference>
<feature type="domain" description="VWFA" evidence="1">
    <location>
        <begin position="46"/>
        <end position="230"/>
    </location>
</feature>
<dbReference type="InterPro" id="IPR036465">
    <property type="entry name" value="vWFA_dom_sf"/>
</dbReference>
<dbReference type="AlphaFoldDB" id="A0A8J4EGA2"/>
<evidence type="ECO:0000313" key="2">
    <source>
        <dbReference type="EMBL" id="GIJ73689.1"/>
    </source>
</evidence>
<protein>
    <submittedName>
        <fullName evidence="2">VWA domain-containing protein</fullName>
    </submittedName>
</protein>
<comment type="caution">
    <text evidence="2">The sequence shown here is derived from an EMBL/GenBank/DDBJ whole genome shotgun (WGS) entry which is preliminary data.</text>
</comment>
<gene>
    <name evidence="2" type="ORF">Voc01_086060</name>
</gene>
<dbReference type="Pfam" id="PF18571">
    <property type="entry name" value="VWA_3_C"/>
    <property type="match status" value="1"/>
</dbReference>
<dbReference type="SUPFAM" id="SSF53300">
    <property type="entry name" value="vWA-like"/>
    <property type="match status" value="1"/>
</dbReference>
<dbReference type="InterPro" id="IPR051266">
    <property type="entry name" value="CLCR"/>
</dbReference>
<dbReference type="EMBL" id="BOPH01000122">
    <property type="protein sequence ID" value="GIJ73689.1"/>
    <property type="molecule type" value="Genomic_DNA"/>
</dbReference>
<dbReference type="PANTHER" id="PTHR10579:SF43">
    <property type="entry name" value="ZINC FINGER (C3HC4-TYPE RING FINGER) FAMILY PROTEIN"/>
    <property type="match status" value="1"/>
</dbReference>
<evidence type="ECO:0000313" key="3">
    <source>
        <dbReference type="Proteomes" id="UP000635606"/>
    </source>
</evidence>
<keyword evidence="3" id="KW-1185">Reference proteome</keyword>
<proteinExistence type="predicted"/>
<dbReference type="InterPro" id="IPR002035">
    <property type="entry name" value="VWF_A"/>
</dbReference>
<organism evidence="2 3">
    <name type="scientific">Virgisporangium ochraceum</name>
    <dbReference type="NCBI Taxonomy" id="65505"/>
    <lineage>
        <taxon>Bacteria</taxon>
        <taxon>Bacillati</taxon>
        <taxon>Actinomycetota</taxon>
        <taxon>Actinomycetes</taxon>
        <taxon>Micromonosporales</taxon>
        <taxon>Micromonosporaceae</taxon>
        <taxon>Virgisporangium</taxon>
    </lineage>
</organism>
<dbReference type="RefSeq" id="WP_203933509.1">
    <property type="nucleotide sequence ID" value="NZ_BOPH01000122.1"/>
</dbReference>
<reference evidence="2" key="1">
    <citation type="submission" date="2021-01" db="EMBL/GenBank/DDBJ databases">
        <title>Whole genome shotgun sequence of Virgisporangium ochraceum NBRC 16418.</title>
        <authorList>
            <person name="Komaki H."/>
            <person name="Tamura T."/>
        </authorList>
    </citation>
    <scope>NUCLEOTIDE SEQUENCE</scope>
    <source>
        <strain evidence="2">NBRC 16418</strain>
    </source>
</reference>
<dbReference type="Gene3D" id="2.60.40.3670">
    <property type="match status" value="1"/>
</dbReference>
<dbReference type="Gene3D" id="1.20.120.1690">
    <property type="match status" value="1"/>
</dbReference>
<dbReference type="SMART" id="SM00327">
    <property type="entry name" value="VWA"/>
    <property type="match status" value="1"/>
</dbReference>
<evidence type="ECO:0000259" key="1">
    <source>
        <dbReference type="PROSITE" id="PS50234"/>
    </source>
</evidence>
<dbReference type="Pfam" id="PF13768">
    <property type="entry name" value="VWA_3"/>
    <property type="match status" value="1"/>
</dbReference>
<dbReference type="Gene3D" id="3.40.50.410">
    <property type="entry name" value="von Willebrand factor, type A domain"/>
    <property type="match status" value="1"/>
</dbReference>
<dbReference type="Proteomes" id="UP000635606">
    <property type="component" value="Unassembled WGS sequence"/>
</dbReference>
<name>A0A8J4EGA2_9ACTN</name>
<accession>A0A8J4EGA2</accession>
<dbReference type="PANTHER" id="PTHR10579">
    <property type="entry name" value="CALCIUM-ACTIVATED CHLORIDE CHANNEL REGULATOR"/>
    <property type="match status" value="1"/>
</dbReference>
<dbReference type="PROSITE" id="PS50234">
    <property type="entry name" value="VWFA"/>
    <property type="match status" value="1"/>
</dbReference>
<dbReference type="CDD" id="cd00198">
    <property type="entry name" value="vWFA"/>
    <property type="match status" value="1"/>
</dbReference>